<proteinExistence type="predicted"/>
<name>K0RP49_THAOC</name>
<keyword evidence="2" id="KW-1185">Reference proteome</keyword>
<accession>K0RP49</accession>
<reference evidence="1 2" key="1">
    <citation type="journal article" date="2012" name="Genome Biol.">
        <title>Genome and low-iron response of an oceanic diatom adapted to chronic iron limitation.</title>
        <authorList>
            <person name="Lommer M."/>
            <person name="Specht M."/>
            <person name="Roy A.S."/>
            <person name="Kraemer L."/>
            <person name="Andreson R."/>
            <person name="Gutowska M.A."/>
            <person name="Wolf J."/>
            <person name="Bergner S.V."/>
            <person name="Schilhabel M.B."/>
            <person name="Klostermeier U.C."/>
            <person name="Beiko R.G."/>
            <person name="Rosenstiel P."/>
            <person name="Hippler M."/>
            <person name="Laroche J."/>
        </authorList>
    </citation>
    <scope>NUCLEOTIDE SEQUENCE [LARGE SCALE GENOMIC DNA]</scope>
    <source>
        <strain evidence="1 2">CCMP1005</strain>
    </source>
</reference>
<protein>
    <recommendedName>
        <fullName evidence="3">Glycosyltransferase 2-like domain-containing protein</fullName>
    </recommendedName>
</protein>
<dbReference type="eggNOG" id="ENOG502SAUD">
    <property type="taxonomic scope" value="Eukaryota"/>
</dbReference>
<sequence length="301" mass="34364">MLSMEEIGTARMSRQEGRTLTEMNSANIFVVTTTYYPDTTDIRYKLAEELCRLANRYRIHTFISDDSPQHESAQPQPFGSVKGEYVHVFRQSEEHLGKGGGLRQSIQHAIDFIGEQRPDSPQAALEESAIVFTEPEKTDLMNHLGEVTKPLLAGQMDVIVPRRKDDSFRATYPIEQYHSESFGNLHFNGLAQKFDGFKGLSIDWLFGPFASDYAYHIMPFSFKASLANQWLAYEGTSWDAQMIPYVRGVKQLDWKIGSVEVDFEHPGVMKAQEEGNLLWSKKRLNQLNLLFEVLGDRELTD</sequence>
<dbReference type="OrthoDB" id="44136at2759"/>
<comment type="caution">
    <text evidence="1">The sequence shown here is derived from an EMBL/GenBank/DDBJ whole genome shotgun (WGS) entry which is preliminary data.</text>
</comment>
<gene>
    <name evidence="1" type="ORF">THAOC_25482</name>
</gene>
<dbReference type="AlphaFoldDB" id="K0RP49"/>
<dbReference type="Proteomes" id="UP000266841">
    <property type="component" value="Unassembled WGS sequence"/>
</dbReference>
<evidence type="ECO:0000313" key="1">
    <source>
        <dbReference type="EMBL" id="EJK54855.1"/>
    </source>
</evidence>
<dbReference type="EMBL" id="AGNL01035167">
    <property type="protein sequence ID" value="EJK54855.1"/>
    <property type="molecule type" value="Genomic_DNA"/>
</dbReference>
<evidence type="ECO:0008006" key="3">
    <source>
        <dbReference type="Google" id="ProtNLM"/>
    </source>
</evidence>
<evidence type="ECO:0000313" key="2">
    <source>
        <dbReference type="Proteomes" id="UP000266841"/>
    </source>
</evidence>
<organism evidence="1 2">
    <name type="scientific">Thalassiosira oceanica</name>
    <name type="common">Marine diatom</name>
    <dbReference type="NCBI Taxonomy" id="159749"/>
    <lineage>
        <taxon>Eukaryota</taxon>
        <taxon>Sar</taxon>
        <taxon>Stramenopiles</taxon>
        <taxon>Ochrophyta</taxon>
        <taxon>Bacillariophyta</taxon>
        <taxon>Coscinodiscophyceae</taxon>
        <taxon>Thalassiosirophycidae</taxon>
        <taxon>Thalassiosirales</taxon>
        <taxon>Thalassiosiraceae</taxon>
        <taxon>Thalassiosira</taxon>
    </lineage>
</organism>
<dbReference type="OMA" id="QYHSESF"/>